<evidence type="ECO:0000313" key="1">
    <source>
        <dbReference type="EMBL" id="QEC79290.1"/>
    </source>
</evidence>
<accession>A0A5B8W5E5</accession>
<dbReference type="EMBL" id="CP042437">
    <property type="protein sequence ID" value="QEC79290.1"/>
    <property type="molecule type" value="Genomic_DNA"/>
</dbReference>
<evidence type="ECO:0000313" key="2">
    <source>
        <dbReference type="Proteomes" id="UP000321362"/>
    </source>
</evidence>
<protein>
    <submittedName>
        <fullName evidence="1">Uncharacterized protein</fullName>
    </submittedName>
</protein>
<keyword evidence="2" id="KW-1185">Reference proteome</keyword>
<proteinExistence type="predicted"/>
<dbReference type="Proteomes" id="UP000321362">
    <property type="component" value="Chromosome"/>
</dbReference>
<dbReference type="AlphaFoldDB" id="A0A5B8W5E5"/>
<dbReference type="KEGG" id="mgk:FSB76_26305"/>
<sequence>MKYKYILVLAIIIVTLPAFRLSVKNILSFKTSTGHTIKVARGQILYDNKIILKIKHPDDVLYESKSNRLIEDHGSVFLFIAMAGNPNIDRLNAFLINSTKATLLVDAILSPIKDHDGDGYLEFGGRDLTEVYGNPDSMYYIPSAYYEIREGKIYPDNTLTRNKDIKTNGLYLPPNKQLDKDGYCCKVVPVPRRKHKLRMATPCS</sequence>
<gene>
    <name evidence="1" type="ORF">FSB76_26305</name>
</gene>
<organism evidence="1 2">
    <name type="scientific">Mucilaginibacter ginsenosidivorax</name>
    <dbReference type="NCBI Taxonomy" id="862126"/>
    <lineage>
        <taxon>Bacteria</taxon>
        <taxon>Pseudomonadati</taxon>
        <taxon>Bacteroidota</taxon>
        <taxon>Sphingobacteriia</taxon>
        <taxon>Sphingobacteriales</taxon>
        <taxon>Sphingobacteriaceae</taxon>
        <taxon>Mucilaginibacter</taxon>
    </lineage>
</organism>
<dbReference type="OrthoDB" id="661040at2"/>
<reference evidence="1 2" key="1">
    <citation type="journal article" date="2013" name="J. Microbiol.">
        <title>Mucilaginibacter ginsenosidivorax sp. nov., with ginsenoside converting activity isolated from sediment.</title>
        <authorList>
            <person name="Kim J.K."/>
            <person name="Choi T.E."/>
            <person name="Liu Q.M."/>
            <person name="Park H.Y."/>
            <person name="Yi T.H."/>
            <person name="Yoon M.H."/>
            <person name="Kim S.C."/>
            <person name="Im W.T."/>
        </authorList>
    </citation>
    <scope>NUCLEOTIDE SEQUENCE [LARGE SCALE GENOMIC DNA]</scope>
    <source>
        <strain evidence="1 2">KHI28</strain>
    </source>
</reference>
<name>A0A5B8W5E5_9SPHI</name>
<dbReference type="RefSeq" id="WP_147058742.1">
    <property type="nucleotide sequence ID" value="NZ_CP042437.1"/>
</dbReference>